<sequence>MISERAGALLRSIWRRITQRLVNKLILLFTSVIILVVGSLTIISYQMIEKESVNHSIASTTNNLLLVNQNLEDYLEGMQQLALPQLRYNDIMNAVANENRDYALRMVIENYLRSMFYSRNDLEAIYLYVADRHQYYVVTRETYNVTVRKGINTDIPKLPWYQEAMKSTTNESFQSFVGARTDMGYVAPQASFMAYHRVLRSIASRHPQVDYNTILKSKIASGSTPDVFQTTAGGDIDTYADYSADLTNEPLAAAMTDAVRANMSSSDGKVLGLPVKGNLFALIYNKDLLAKAGITSPPKTIAEMQDAVTKLEAKGITPFANAYKEWWVWKHIFQHYVDAAAQDGGVEPKQLVSDFIAGKAKIKDYPVLYNNFFSFVDLTVKHGTDKPLERDSNAEVSDFASGKAAFMTGKGAWDEEAIKKINPDLKIGIMGYPVSDKAEQSVIITGADQALRINKDSEVAKETIEFFNWLYTSEYGKNWFSQVAKVIPPIKDAPLPDLEMPKEMESILKTSKSGDLSVNYSLDTFHQKFGELMQAYISGNMNKDQAVAEIEKAWVQLGSAQ</sequence>
<feature type="transmembrane region" description="Helical" evidence="1">
    <location>
        <begin position="21"/>
        <end position="45"/>
    </location>
</feature>
<keyword evidence="1" id="KW-1133">Transmembrane helix</keyword>
<gene>
    <name evidence="2" type="ORF">QOZ95_000666</name>
</gene>
<reference evidence="2 3" key="1">
    <citation type="submission" date="2023-07" db="EMBL/GenBank/DDBJ databases">
        <title>Genomic Encyclopedia of Type Strains, Phase IV (KMG-IV): sequencing the most valuable type-strain genomes for metagenomic binning, comparative biology and taxonomic classification.</title>
        <authorList>
            <person name="Goeker M."/>
        </authorList>
    </citation>
    <scope>NUCLEOTIDE SEQUENCE [LARGE SCALE GENOMIC DNA]</scope>
    <source>
        <strain evidence="2 3">DSM 14914</strain>
    </source>
</reference>
<evidence type="ECO:0000313" key="3">
    <source>
        <dbReference type="Proteomes" id="UP001242811"/>
    </source>
</evidence>
<proteinExistence type="predicted"/>
<dbReference type="SUPFAM" id="SSF53850">
    <property type="entry name" value="Periplasmic binding protein-like II"/>
    <property type="match status" value="1"/>
</dbReference>
<evidence type="ECO:0000313" key="2">
    <source>
        <dbReference type="EMBL" id="MDQ0492519.1"/>
    </source>
</evidence>
<accession>A0ABU0KWR4</accession>
<dbReference type="PANTHER" id="PTHR43649">
    <property type="entry name" value="ARABINOSE-BINDING PROTEIN-RELATED"/>
    <property type="match status" value="1"/>
</dbReference>
<dbReference type="Pfam" id="PF01547">
    <property type="entry name" value="SBP_bac_1"/>
    <property type="match status" value="1"/>
</dbReference>
<protein>
    <submittedName>
        <fullName evidence="2">ABC-type glycerol-3-phosphate transport system substrate-binding protein</fullName>
    </submittedName>
</protein>
<dbReference type="Gene3D" id="3.40.190.10">
    <property type="entry name" value="Periplasmic binding protein-like II"/>
    <property type="match status" value="2"/>
</dbReference>
<dbReference type="InterPro" id="IPR006059">
    <property type="entry name" value="SBP"/>
</dbReference>
<organism evidence="2 3">
    <name type="scientific">Paenibacillus brasilensis</name>
    <dbReference type="NCBI Taxonomy" id="128574"/>
    <lineage>
        <taxon>Bacteria</taxon>
        <taxon>Bacillati</taxon>
        <taxon>Bacillota</taxon>
        <taxon>Bacilli</taxon>
        <taxon>Bacillales</taxon>
        <taxon>Paenibacillaceae</taxon>
        <taxon>Paenibacillus</taxon>
    </lineage>
</organism>
<keyword evidence="1" id="KW-0812">Transmembrane</keyword>
<dbReference type="PANTHER" id="PTHR43649:SF12">
    <property type="entry name" value="DIACETYLCHITOBIOSE BINDING PROTEIN DASA"/>
    <property type="match status" value="1"/>
</dbReference>
<dbReference type="RefSeq" id="WP_341874665.1">
    <property type="nucleotide sequence ID" value="NZ_CP045298.1"/>
</dbReference>
<dbReference type="Proteomes" id="UP001242811">
    <property type="component" value="Unassembled WGS sequence"/>
</dbReference>
<dbReference type="InterPro" id="IPR050490">
    <property type="entry name" value="Bact_solute-bd_prot1"/>
</dbReference>
<name>A0ABU0KWR4_9BACL</name>
<keyword evidence="3" id="KW-1185">Reference proteome</keyword>
<dbReference type="EMBL" id="JAUSWA010000002">
    <property type="protein sequence ID" value="MDQ0492519.1"/>
    <property type="molecule type" value="Genomic_DNA"/>
</dbReference>
<evidence type="ECO:0000256" key="1">
    <source>
        <dbReference type="SAM" id="Phobius"/>
    </source>
</evidence>
<comment type="caution">
    <text evidence="2">The sequence shown here is derived from an EMBL/GenBank/DDBJ whole genome shotgun (WGS) entry which is preliminary data.</text>
</comment>
<keyword evidence="1" id="KW-0472">Membrane</keyword>